<accession>A0ABU5SHV6</accession>
<proteinExistence type="predicted"/>
<dbReference type="Proteomes" id="UP001302222">
    <property type="component" value="Unassembled WGS sequence"/>
</dbReference>
<evidence type="ECO:0000313" key="1">
    <source>
        <dbReference type="EMBL" id="MEA5426797.1"/>
    </source>
</evidence>
<organism evidence="1 2">
    <name type="scientific">Arcicella lustrica</name>
    <dbReference type="NCBI Taxonomy" id="2984196"/>
    <lineage>
        <taxon>Bacteria</taxon>
        <taxon>Pseudomonadati</taxon>
        <taxon>Bacteroidota</taxon>
        <taxon>Cytophagia</taxon>
        <taxon>Cytophagales</taxon>
        <taxon>Flectobacillaceae</taxon>
        <taxon>Arcicella</taxon>
    </lineage>
</organism>
<dbReference type="RefSeq" id="WP_323258232.1">
    <property type="nucleotide sequence ID" value="NZ_JAYGIM010000007.1"/>
</dbReference>
<dbReference type="EMBL" id="JAYGIM010000007">
    <property type="protein sequence ID" value="MEA5426797.1"/>
    <property type="molecule type" value="Genomic_DNA"/>
</dbReference>
<protein>
    <recommendedName>
        <fullName evidence="3">Lipoprotein</fullName>
    </recommendedName>
</protein>
<keyword evidence="2" id="KW-1185">Reference proteome</keyword>
<evidence type="ECO:0008006" key="3">
    <source>
        <dbReference type="Google" id="ProtNLM"/>
    </source>
</evidence>
<gene>
    <name evidence="1" type="ORF">VB798_09455</name>
</gene>
<reference evidence="1 2" key="1">
    <citation type="submission" date="2023-12" db="EMBL/GenBank/DDBJ databases">
        <title>Novel species of the genus Arcicella isolated from rivers.</title>
        <authorList>
            <person name="Lu H."/>
        </authorList>
    </citation>
    <scope>NUCLEOTIDE SEQUENCE [LARGE SCALE GENOMIC DNA]</scope>
    <source>
        <strain evidence="1 2">DC25W</strain>
    </source>
</reference>
<comment type="caution">
    <text evidence="1">The sequence shown here is derived from an EMBL/GenBank/DDBJ whole genome shotgun (WGS) entry which is preliminary data.</text>
</comment>
<evidence type="ECO:0000313" key="2">
    <source>
        <dbReference type="Proteomes" id="UP001302222"/>
    </source>
</evidence>
<sequence length="146" mass="17349">MKKLIILIFILQACTTQKAVQIDTKTKILFFLKHSDSDNYMNKAKLKNWETSLRKNFKNLEIVAKPYNVESSLSFKEQLDVRKQQNNVKYIFTYEFIRSNKPSQNRYVFVLLDSENRIIQDKVYHNKIVMSISEVTRDFKSLSTLK</sequence>
<name>A0ABU5SHV6_9BACT</name>